<dbReference type="EMBL" id="FN668650">
    <property type="protein sequence ID" value="CBK22446.2"/>
    <property type="molecule type" value="Genomic_DNA"/>
</dbReference>
<keyword evidence="2" id="KW-1185">Reference proteome</keyword>
<dbReference type="AlphaFoldDB" id="D8M3H3"/>
<name>D8M3H3_BLAHO</name>
<sequence>MLCRGGVCSVRLLSYCFRWRQCLPHSVKSLGKQWQVSQTSKEIRRMYSLISQLEDKTRSKEMASEVEEEKQKAIKIILHNDPNRGRYKEDIMRVLDKENSLTDQARCLLFVRF</sequence>
<gene>
    <name evidence="1" type="ORF">GSBLH_T00002569001</name>
</gene>
<reference evidence="1" key="1">
    <citation type="submission" date="2010-02" db="EMBL/GenBank/DDBJ databases">
        <title>Sequencing and annotation of the Blastocystis hominis genome.</title>
        <authorList>
            <person name="Wincker P."/>
        </authorList>
    </citation>
    <scope>NUCLEOTIDE SEQUENCE</scope>
    <source>
        <strain evidence="1">Singapore isolate B</strain>
    </source>
</reference>
<accession>D8M3H3</accession>
<evidence type="ECO:0000313" key="1">
    <source>
        <dbReference type="EMBL" id="CBK22446.2"/>
    </source>
</evidence>
<protein>
    <submittedName>
        <fullName evidence="1">Uncharacterized protein</fullName>
    </submittedName>
</protein>
<proteinExistence type="predicted"/>
<dbReference type="RefSeq" id="XP_012896494.1">
    <property type="nucleotide sequence ID" value="XM_013041040.1"/>
</dbReference>
<dbReference type="InParanoid" id="D8M3H3"/>
<dbReference type="Proteomes" id="UP000008312">
    <property type="component" value="Unassembled WGS sequence"/>
</dbReference>
<organism evidence="1">
    <name type="scientific">Blastocystis hominis</name>
    <dbReference type="NCBI Taxonomy" id="12968"/>
    <lineage>
        <taxon>Eukaryota</taxon>
        <taxon>Sar</taxon>
        <taxon>Stramenopiles</taxon>
        <taxon>Bigyra</taxon>
        <taxon>Opalozoa</taxon>
        <taxon>Opalinata</taxon>
        <taxon>Blastocystidae</taxon>
        <taxon>Blastocystis</taxon>
    </lineage>
</organism>
<dbReference type="GeneID" id="24919726"/>
<evidence type="ECO:0000313" key="2">
    <source>
        <dbReference type="Proteomes" id="UP000008312"/>
    </source>
</evidence>